<evidence type="ECO:0000313" key="3">
    <source>
        <dbReference type="Proteomes" id="UP001201163"/>
    </source>
</evidence>
<proteinExistence type="predicted"/>
<dbReference type="EMBL" id="JAKELL010000037">
    <property type="protein sequence ID" value="KAH8989465.1"/>
    <property type="molecule type" value="Genomic_DNA"/>
</dbReference>
<sequence>MRFHLSEQRRKPKRYVVYIPFSVSNPCHCSFTPALTTFGFWFYQRLAKKELKRSRRAFRGEMPLPNSDLYLASQQQSCVTMLPPPPPPPPPPAMGFPTPTSPMAPLQMLGGDGERVESSDEDGDDEDDEDEFEDSEQTEATATEADVEECLTSEGEELSATPERAATAAEKWVALKGQAPEHHPSSSSLPPPPPSSQVVPPEAVSALSR</sequence>
<gene>
    <name evidence="2" type="ORF">EDB92DRAFT_870877</name>
</gene>
<comment type="caution">
    <text evidence="2">The sequence shown here is derived from an EMBL/GenBank/DDBJ whole genome shotgun (WGS) entry which is preliminary data.</text>
</comment>
<accession>A0AAD4QCN6</accession>
<feature type="compositionally biased region" description="Acidic residues" evidence="1">
    <location>
        <begin position="145"/>
        <end position="157"/>
    </location>
</feature>
<feature type="region of interest" description="Disordered" evidence="1">
    <location>
        <begin position="79"/>
        <end position="209"/>
    </location>
</feature>
<evidence type="ECO:0000313" key="2">
    <source>
        <dbReference type="EMBL" id="KAH8989465.1"/>
    </source>
</evidence>
<evidence type="ECO:0000256" key="1">
    <source>
        <dbReference type="SAM" id="MobiDB-lite"/>
    </source>
</evidence>
<keyword evidence="3" id="KW-1185">Reference proteome</keyword>
<reference evidence="2" key="1">
    <citation type="submission" date="2022-01" db="EMBL/GenBank/DDBJ databases">
        <title>Comparative genomics reveals a dynamic genome evolution in the ectomycorrhizal milk-cap (Lactarius) mushrooms.</title>
        <authorList>
            <consortium name="DOE Joint Genome Institute"/>
            <person name="Lebreton A."/>
            <person name="Tang N."/>
            <person name="Kuo A."/>
            <person name="LaButti K."/>
            <person name="Drula E."/>
            <person name="Barry K."/>
            <person name="Clum A."/>
            <person name="Lipzen A."/>
            <person name="Mousain D."/>
            <person name="Ng V."/>
            <person name="Wang R."/>
            <person name="Wang X."/>
            <person name="Dai Y."/>
            <person name="Henrissat B."/>
            <person name="Grigoriev I.V."/>
            <person name="Guerin-Laguette A."/>
            <person name="Yu F."/>
            <person name="Martin F.M."/>
        </authorList>
    </citation>
    <scope>NUCLEOTIDE SEQUENCE</scope>
    <source>
        <strain evidence="2">QP</strain>
    </source>
</reference>
<protein>
    <submittedName>
        <fullName evidence="2">Uncharacterized protein</fullName>
    </submittedName>
</protein>
<dbReference type="AlphaFoldDB" id="A0AAD4QCN6"/>
<organism evidence="2 3">
    <name type="scientific">Lactarius akahatsu</name>
    <dbReference type="NCBI Taxonomy" id="416441"/>
    <lineage>
        <taxon>Eukaryota</taxon>
        <taxon>Fungi</taxon>
        <taxon>Dikarya</taxon>
        <taxon>Basidiomycota</taxon>
        <taxon>Agaricomycotina</taxon>
        <taxon>Agaricomycetes</taxon>
        <taxon>Russulales</taxon>
        <taxon>Russulaceae</taxon>
        <taxon>Lactarius</taxon>
    </lineage>
</organism>
<name>A0AAD4QCN6_9AGAM</name>
<feature type="compositionally biased region" description="Pro residues" evidence="1">
    <location>
        <begin position="82"/>
        <end position="102"/>
    </location>
</feature>
<feature type="compositionally biased region" description="Acidic residues" evidence="1">
    <location>
        <begin position="119"/>
        <end position="137"/>
    </location>
</feature>
<dbReference type="Proteomes" id="UP001201163">
    <property type="component" value="Unassembled WGS sequence"/>
</dbReference>
<feature type="compositionally biased region" description="Low complexity" evidence="1">
    <location>
        <begin position="196"/>
        <end position="209"/>
    </location>
</feature>